<dbReference type="Gene3D" id="3.40.50.12370">
    <property type="match status" value="1"/>
</dbReference>
<dbReference type="PRINTS" id="PR01438">
    <property type="entry name" value="UNVRSLSTRESS"/>
</dbReference>
<dbReference type="Proteomes" id="UP000053096">
    <property type="component" value="Unassembled WGS sequence"/>
</dbReference>
<evidence type="ECO:0000259" key="2">
    <source>
        <dbReference type="Pfam" id="PF00582"/>
    </source>
</evidence>
<dbReference type="RefSeq" id="WP_043212829.1">
    <property type="nucleotide sequence ID" value="NZ_CAJGUP010000024.1"/>
</dbReference>
<accession>A0A0M7DRM3</accession>
<reference evidence="3 6" key="2">
    <citation type="submission" date="2016-07" db="EMBL/GenBank/DDBJ databases">
        <title>Complete genome sequences of Bordetella pseudohinzii.</title>
        <authorList>
            <person name="Spilker T."/>
            <person name="Darrah R."/>
            <person name="LiPuma J.J."/>
        </authorList>
    </citation>
    <scope>NUCLEOTIDE SEQUENCE [LARGE SCALE GENOMIC DNA]</scope>
    <source>
        <strain evidence="3 6">HI4681</strain>
    </source>
</reference>
<dbReference type="PANTHER" id="PTHR46268:SF15">
    <property type="entry name" value="UNIVERSAL STRESS PROTEIN HP_0031"/>
    <property type="match status" value="1"/>
</dbReference>
<dbReference type="KEGG" id="bpdz:BBN53_06520"/>
<evidence type="ECO:0000313" key="3">
    <source>
        <dbReference type="EMBL" id="ANY15584.1"/>
    </source>
</evidence>
<evidence type="ECO:0000313" key="4">
    <source>
        <dbReference type="EMBL" id="CUI56721.1"/>
    </source>
</evidence>
<name>A0A0J6F3Q4_9BORD</name>
<organism evidence="4 5">
    <name type="scientific">Bordetella pseudohinzii</name>
    <dbReference type="NCBI Taxonomy" id="1331258"/>
    <lineage>
        <taxon>Bacteria</taxon>
        <taxon>Pseudomonadati</taxon>
        <taxon>Pseudomonadota</taxon>
        <taxon>Betaproteobacteria</taxon>
        <taxon>Burkholderiales</taxon>
        <taxon>Alcaligenaceae</taxon>
        <taxon>Bordetella</taxon>
    </lineage>
</organism>
<comment type="similarity">
    <text evidence="1">Belongs to the universal stress protein A family.</text>
</comment>
<evidence type="ECO:0000313" key="6">
    <source>
        <dbReference type="Proteomes" id="UP000092950"/>
    </source>
</evidence>
<evidence type="ECO:0000256" key="1">
    <source>
        <dbReference type="ARBA" id="ARBA00008791"/>
    </source>
</evidence>
<dbReference type="InterPro" id="IPR006015">
    <property type="entry name" value="Universal_stress_UspA"/>
</dbReference>
<proteinExistence type="inferred from homology"/>
<dbReference type="InterPro" id="IPR006016">
    <property type="entry name" value="UspA"/>
</dbReference>
<sequence>MKQVIACIADSPQAATVCDYAIWAARRLDTDLELLHVLEREPDVVPIADLSGGVWMGAQDTLLNELVELDKQRDALAEAHGKQLVDVAVARARAQGAQRVDGSQRRGALVDILLEVEPDTRLFVLGRDPDGRPPSRLLPDPHLEASVRALRRPVLVTQGNYRAPKHFLIAFDGSPTARHTVDMVCRSPLLTGLSCDLVTVGKGDGLDEAAAALSQAGFSPRTAVLPGEVVPALTAYAREHQADLLIMGAYGHSRIRQWVLGSTTTALLHHAPAPVLILR</sequence>
<dbReference type="Pfam" id="PF00582">
    <property type="entry name" value="Usp"/>
    <property type="match status" value="1"/>
</dbReference>
<feature type="domain" description="UspA" evidence="2">
    <location>
        <begin position="209"/>
        <end position="279"/>
    </location>
</feature>
<dbReference type="EMBL" id="CP016440">
    <property type="protein sequence ID" value="ANY15584.1"/>
    <property type="molecule type" value="Genomic_DNA"/>
</dbReference>
<dbReference type="CDD" id="cd00293">
    <property type="entry name" value="USP-like"/>
    <property type="match status" value="1"/>
</dbReference>
<dbReference type="PANTHER" id="PTHR46268">
    <property type="entry name" value="STRESS RESPONSE PROTEIN NHAX"/>
    <property type="match status" value="1"/>
</dbReference>
<accession>A0A0J6F3Q4</accession>
<reference evidence="4 5" key="1">
    <citation type="submission" date="2015-09" db="EMBL/GenBank/DDBJ databases">
        <authorList>
            <person name="Jackson K.R."/>
            <person name="Lunt B.L."/>
            <person name="Fisher J.N.B."/>
            <person name="Gardner A.V."/>
            <person name="Bailey M.E."/>
            <person name="Deus L.M."/>
            <person name="Earl A.S."/>
            <person name="Gibby P.D."/>
            <person name="Hartmann K.A."/>
            <person name="Liu J.E."/>
            <person name="Manci A.M."/>
            <person name="Nielsen D.A."/>
            <person name="Solomon M.B."/>
            <person name="Breakwell D.P."/>
            <person name="Burnett S.H."/>
            <person name="Grose J.H."/>
        </authorList>
    </citation>
    <scope>NUCLEOTIDE SEQUENCE [LARGE SCALE GENOMIC DNA]</scope>
    <source>
        <strain evidence="4 5">2789STDY5608636</strain>
    </source>
</reference>
<dbReference type="OrthoDB" id="9804721at2"/>
<protein>
    <submittedName>
        <fullName evidence="3 4">Universal stress protein</fullName>
    </submittedName>
</protein>
<dbReference type="AlphaFoldDB" id="A0A0J6F3Q4"/>
<dbReference type="SUPFAM" id="SSF52402">
    <property type="entry name" value="Adenine nucleotide alpha hydrolases-like"/>
    <property type="match status" value="2"/>
</dbReference>
<dbReference type="Proteomes" id="UP000092950">
    <property type="component" value="Chromosome"/>
</dbReference>
<keyword evidence="6" id="KW-1185">Reference proteome</keyword>
<evidence type="ECO:0000313" key="5">
    <source>
        <dbReference type="Proteomes" id="UP000053096"/>
    </source>
</evidence>
<gene>
    <name evidence="3" type="ORF">BBN53_06520</name>
    <name evidence="4" type="ORF">ERS370011_01201</name>
</gene>
<dbReference type="EMBL" id="CYTV01000002">
    <property type="protein sequence ID" value="CUI56721.1"/>
    <property type="molecule type" value="Genomic_DNA"/>
</dbReference>